<comment type="caution">
    <text evidence="13">The sequence shown here is derived from an EMBL/GenBank/DDBJ whole genome shotgun (WGS) entry which is preliminary data.</text>
</comment>
<keyword evidence="6 11" id="KW-0547">Nucleotide-binding</keyword>
<keyword evidence="4 11" id="KW-0963">Cytoplasm</keyword>
<dbReference type="Pfam" id="PF02092">
    <property type="entry name" value="tRNA_synt_2f"/>
    <property type="match status" value="1"/>
</dbReference>
<dbReference type="InterPro" id="IPR008909">
    <property type="entry name" value="DALR_anticod-bd"/>
</dbReference>
<dbReference type="PANTHER" id="PTHR30075:SF2">
    <property type="entry name" value="GLYCINE--TRNA LIGASE, CHLOROPLASTIC_MITOCHONDRIAL 2"/>
    <property type="match status" value="1"/>
</dbReference>
<organism evidence="13 14">
    <name type="scientific">Bordetella genomosp. 10</name>
    <dbReference type="NCBI Taxonomy" id="1416804"/>
    <lineage>
        <taxon>Bacteria</taxon>
        <taxon>Pseudomonadati</taxon>
        <taxon>Pseudomonadota</taxon>
        <taxon>Betaproteobacteria</taxon>
        <taxon>Burkholderiales</taxon>
        <taxon>Alcaligenaceae</taxon>
        <taxon>Bordetella</taxon>
    </lineage>
</organism>
<evidence type="ECO:0000256" key="1">
    <source>
        <dbReference type="ARBA" id="ARBA00004496"/>
    </source>
</evidence>
<feature type="domain" description="DALR anticodon binding" evidence="12">
    <location>
        <begin position="609"/>
        <end position="706"/>
    </location>
</feature>
<dbReference type="PROSITE" id="PS50861">
    <property type="entry name" value="AA_TRNA_LIGASE_II_GLYAB"/>
    <property type="match status" value="1"/>
</dbReference>
<keyword evidence="7 11" id="KW-0067">ATP-binding</keyword>
<evidence type="ECO:0000256" key="2">
    <source>
        <dbReference type="ARBA" id="ARBA00008226"/>
    </source>
</evidence>
<dbReference type="GO" id="GO:0005524">
    <property type="term" value="F:ATP binding"/>
    <property type="evidence" value="ECO:0007669"/>
    <property type="project" value="UniProtKB-UniRule"/>
</dbReference>
<dbReference type="NCBIfam" id="TIGR00211">
    <property type="entry name" value="glyS"/>
    <property type="match status" value="1"/>
</dbReference>
<evidence type="ECO:0000256" key="11">
    <source>
        <dbReference type="HAMAP-Rule" id="MF_00255"/>
    </source>
</evidence>
<evidence type="ECO:0000313" key="14">
    <source>
        <dbReference type="Proteomes" id="UP000216020"/>
    </source>
</evidence>
<evidence type="ECO:0000256" key="7">
    <source>
        <dbReference type="ARBA" id="ARBA00022840"/>
    </source>
</evidence>
<keyword evidence="9 11" id="KW-0030">Aminoacyl-tRNA synthetase</keyword>
<evidence type="ECO:0000313" key="13">
    <source>
        <dbReference type="EMBL" id="OZI32440.1"/>
    </source>
</evidence>
<keyword evidence="8 11" id="KW-0648">Protein biosynthesis</keyword>
<dbReference type="GO" id="GO:0006420">
    <property type="term" value="P:arginyl-tRNA aminoacylation"/>
    <property type="evidence" value="ECO:0007669"/>
    <property type="project" value="InterPro"/>
</dbReference>
<dbReference type="SUPFAM" id="SSF109604">
    <property type="entry name" value="HD-domain/PDEase-like"/>
    <property type="match status" value="1"/>
</dbReference>
<reference evidence="14" key="1">
    <citation type="submission" date="2017-05" db="EMBL/GenBank/DDBJ databases">
        <title>Complete and WGS of Bordetella genogroups.</title>
        <authorList>
            <person name="Spilker T."/>
            <person name="Lipuma J."/>
        </authorList>
    </citation>
    <scope>NUCLEOTIDE SEQUENCE [LARGE SCALE GENOMIC DNA]</scope>
    <source>
        <strain evidence="14">AU16122</strain>
    </source>
</reference>
<name>A0A261S6L7_9BORD</name>
<dbReference type="GO" id="GO:0006426">
    <property type="term" value="P:glycyl-tRNA aminoacylation"/>
    <property type="evidence" value="ECO:0007669"/>
    <property type="project" value="UniProtKB-UniRule"/>
</dbReference>
<comment type="subcellular location">
    <subcellularLocation>
        <location evidence="1 11">Cytoplasm</location>
    </subcellularLocation>
</comment>
<evidence type="ECO:0000259" key="12">
    <source>
        <dbReference type="Pfam" id="PF05746"/>
    </source>
</evidence>
<evidence type="ECO:0000256" key="9">
    <source>
        <dbReference type="ARBA" id="ARBA00023146"/>
    </source>
</evidence>
<evidence type="ECO:0000256" key="5">
    <source>
        <dbReference type="ARBA" id="ARBA00022598"/>
    </source>
</evidence>
<dbReference type="GO" id="GO:0005829">
    <property type="term" value="C:cytosol"/>
    <property type="evidence" value="ECO:0007669"/>
    <property type="project" value="TreeGrafter"/>
</dbReference>
<keyword evidence="5 11" id="KW-0436">Ligase</keyword>
<comment type="similarity">
    <text evidence="2 11">Belongs to the class-II aminoacyl-tRNA synthetase family.</text>
</comment>
<dbReference type="GO" id="GO:0004814">
    <property type="term" value="F:arginine-tRNA ligase activity"/>
    <property type="evidence" value="ECO:0007669"/>
    <property type="project" value="InterPro"/>
</dbReference>
<dbReference type="HAMAP" id="MF_00255">
    <property type="entry name" value="Gly_tRNA_synth_beta"/>
    <property type="match status" value="1"/>
</dbReference>
<dbReference type="InterPro" id="IPR015944">
    <property type="entry name" value="Gly-tRNA-synth_bsu"/>
</dbReference>
<evidence type="ECO:0000256" key="10">
    <source>
        <dbReference type="ARBA" id="ARBA00047937"/>
    </source>
</evidence>
<dbReference type="RefSeq" id="WP_094856855.1">
    <property type="nucleotide sequence ID" value="NZ_NEVM01000005.1"/>
</dbReference>
<dbReference type="EMBL" id="NEVM01000005">
    <property type="protein sequence ID" value="OZI32440.1"/>
    <property type="molecule type" value="Genomic_DNA"/>
</dbReference>
<protein>
    <recommendedName>
        <fullName evidence="11">Glycine--tRNA ligase beta subunit</fullName>
        <ecNumber evidence="11">6.1.1.14</ecNumber>
    </recommendedName>
    <alternativeName>
        <fullName evidence="11">Glycyl-tRNA synthetase beta subunit</fullName>
        <shortName evidence="11">GlyRS</shortName>
    </alternativeName>
</protein>
<evidence type="ECO:0000256" key="8">
    <source>
        <dbReference type="ARBA" id="ARBA00022917"/>
    </source>
</evidence>
<accession>A0A261S6L7</accession>
<dbReference type="PANTHER" id="PTHR30075">
    <property type="entry name" value="GLYCYL-TRNA SYNTHETASE"/>
    <property type="match status" value="1"/>
</dbReference>
<comment type="subunit">
    <text evidence="3 11">Tetramer of two alpha and two beta subunits.</text>
</comment>
<dbReference type="EC" id="6.1.1.14" evidence="11"/>
<evidence type="ECO:0000256" key="4">
    <source>
        <dbReference type="ARBA" id="ARBA00022490"/>
    </source>
</evidence>
<gene>
    <name evidence="11" type="primary">glyS</name>
    <name evidence="13" type="ORF">CAL29_23345</name>
</gene>
<evidence type="ECO:0000256" key="3">
    <source>
        <dbReference type="ARBA" id="ARBA00011209"/>
    </source>
</evidence>
<evidence type="ECO:0000256" key="6">
    <source>
        <dbReference type="ARBA" id="ARBA00022741"/>
    </source>
</evidence>
<dbReference type="AlphaFoldDB" id="A0A261S6L7"/>
<dbReference type="OrthoDB" id="9775440at2"/>
<comment type="catalytic activity">
    <reaction evidence="10 11">
        <text>tRNA(Gly) + glycine + ATP = glycyl-tRNA(Gly) + AMP + diphosphate</text>
        <dbReference type="Rhea" id="RHEA:16013"/>
        <dbReference type="Rhea" id="RHEA-COMP:9664"/>
        <dbReference type="Rhea" id="RHEA-COMP:9683"/>
        <dbReference type="ChEBI" id="CHEBI:30616"/>
        <dbReference type="ChEBI" id="CHEBI:33019"/>
        <dbReference type="ChEBI" id="CHEBI:57305"/>
        <dbReference type="ChEBI" id="CHEBI:78442"/>
        <dbReference type="ChEBI" id="CHEBI:78522"/>
        <dbReference type="ChEBI" id="CHEBI:456215"/>
        <dbReference type="EC" id="6.1.1.14"/>
    </reaction>
</comment>
<dbReference type="InterPro" id="IPR006194">
    <property type="entry name" value="Gly-tRNA-synth_heterodimer"/>
</dbReference>
<dbReference type="PRINTS" id="PR01045">
    <property type="entry name" value="TRNASYNTHGB"/>
</dbReference>
<dbReference type="Proteomes" id="UP000216020">
    <property type="component" value="Unassembled WGS sequence"/>
</dbReference>
<proteinExistence type="inferred from homology"/>
<keyword evidence="14" id="KW-1185">Reference proteome</keyword>
<dbReference type="GO" id="GO:0004820">
    <property type="term" value="F:glycine-tRNA ligase activity"/>
    <property type="evidence" value="ECO:0007669"/>
    <property type="project" value="UniProtKB-UniRule"/>
</dbReference>
<sequence>MNASTRPLLVELLTEELPPKALRKLGLSFAEGVRATLAARGLLAEGCAVQPYATPRRLAVRLSAVLAQAPDQEYAEKLMPVKIGLDADGKPTPALLKKLAAKGLEHVDAATLARESDGKQDVLVARGKAPGAALAAGLQEAIDAAIAGLPIPKVMSYQLADGQTTVKFVRPAHRLVALFGADIVPVATLGLIAGRKTLGHRFMSQGDIAIADADSYATQLLEQGHVIAAFDDRRADIQRQLDAHAARLGATLGDDPEVTALLDEVTALVEHPTVYEGEFEEQFLDVPQECLILTMRLNQKYFPLFSPATGKLTHRFLIVSNMQVANPVNIVEGNQRVVRPRLADAQFFFDTDRKTPLAARVEQLGSIVYHNKLGSQLQRVERVRAIARGIAAALGADAQRADRAAMLAKADLGTNMVGEFPELQGIMGAYYAQADGEPEDVVTALRGQYRNRMDAPVDAAGLTAAILFIAERAETLVGIWGIGLAPTGERDPYGLRRAALGLISAFEQLAAGGLLKISENGPLTLAGVLDLAAATFDAGQITPAELKSAVAEVSAFIYERYRNQLAADFDRAAVDAVIALTPPLHQVSARVRAVTAFSALPEAASLAAANKRVGNLLKKAEDGIAALDPARLTEPAEQALAKAIADLSPRAQAQFDAGDFAASLSTLAQAREPVDAFFADVMVMADDPAVRANRLALLAQLHGLMNKVADISRLAQ</sequence>
<dbReference type="Pfam" id="PF05746">
    <property type="entry name" value="DALR_1"/>
    <property type="match status" value="1"/>
</dbReference>